<dbReference type="InterPro" id="IPR006115">
    <property type="entry name" value="6PGDH_NADP-bd"/>
</dbReference>
<keyword evidence="2" id="KW-0560">Oxidoreductase</keyword>
<comment type="caution">
    <text evidence="6">The sequence shown here is derived from an EMBL/GenBank/DDBJ whole genome shotgun (WGS) entry which is preliminary data.</text>
</comment>
<evidence type="ECO:0000259" key="5">
    <source>
        <dbReference type="Pfam" id="PF21761"/>
    </source>
</evidence>
<feature type="domain" description="NADPH-dependent reductive aminase-like C-terminal" evidence="5">
    <location>
        <begin position="184"/>
        <end position="309"/>
    </location>
</feature>
<comment type="similarity">
    <text evidence="1">Belongs to the HIBADH-related family.</text>
</comment>
<organism evidence="6 7">
    <name type="scientific">Streptomyces yaizuensis</name>
    <dbReference type="NCBI Taxonomy" id="2989713"/>
    <lineage>
        <taxon>Bacteria</taxon>
        <taxon>Bacillati</taxon>
        <taxon>Actinomycetota</taxon>
        <taxon>Actinomycetes</taxon>
        <taxon>Kitasatosporales</taxon>
        <taxon>Streptomycetaceae</taxon>
        <taxon>Streptomyces</taxon>
    </lineage>
</organism>
<protein>
    <submittedName>
        <fullName evidence="6">NAD(P)-binding domain-containing protein</fullName>
    </submittedName>
</protein>
<gene>
    <name evidence="6" type="ORF">SYYSPA8_23945</name>
</gene>
<evidence type="ECO:0000313" key="7">
    <source>
        <dbReference type="Proteomes" id="UP001291653"/>
    </source>
</evidence>
<dbReference type="PIRSF" id="PIRSF000103">
    <property type="entry name" value="HIBADH"/>
    <property type="match status" value="1"/>
</dbReference>
<evidence type="ECO:0000313" key="6">
    <source>
        <dbReference type="EMBL" id="GLF97408.1"/>
    </source>
</evidence>
<evidence type="ECO:0000259" key="4">
    <source>
        <dbReference type="Pfam" id="PF03446"/>
    </source>
</evidence>
<evidence type="ECO:0000256" key="2">
    <source>
        <dbReference type="ARBA" id="ARBA00023002"/>
    </source>
</evidence>
<name>A0ABQ5P476_9ACTN</name>
<dbReference type="InterPro" id="IPR048666">
    <property type="entry name" value="RedAm-like_C"/>
</dbReference>
<feature type="region of interest" description="Disordered" evidence="3">
    <location>
        <begin position="1"/>
        <end position="22"/>
    </location>
</feature>
<dbReference type="InterPro" id="IPR013328">
    <property type="entry name" value="6PGD_dom2"/>
</dbReference>
<feature type="domain" description="6-phosphogluconate dehydrogenase NADP-binding" evidence="4">
    <location>
        <begin position="29"/>
        <end position="179"/>
    </location>
</feature>
<dbReference type="InterPro" id="IPR051265">
    <property type="entry name" value="HIBADH-related_NP60_sf"/>
</dbReference>
<dbReference type="Gene3D" id="1.10.1040.10">
    <property type="entry name" value="N-(1-d-carboxylethyl)-l-norvaline Dehydrogenase, domain 2"/>
    <property type="match status" value="1"/>
</dbReference>
<dbReference type="Gene3D" id="3.40.50.720">
    <property type="entry name" value="NAD(P)-binding Rossmann-like Domain"/>
    <property type="match status" value="1"/>
</dbReference>
<proteinExistence type="inferred from homology"/>
<dbReference type="Proteomes" id="UP001291653">
    <property type="component" value="Unassembled WGS sequence"/>
</dbReference>
<sequence>MSATPATPARSTDSTVPAVPGSPAARVSVSVLGLGLMGTALATAFMGAGHDVTVWNRTHARTGPLAARGARPALTPSEAVALSDVTVLCLTHNAAVEDIFAVLGGQVTGKTLVNLTNGTPEQARALSRWATAQGARYVDGGIMAVPQMIGGPHAYVFYSGDEEAFRAYRPLFAALGGTRFVGTDPGLASVHDLALLTGMYGMFVGVSHAFALARSEGIAAGDLAGPLSEWIGAMLLGVPADAEAVDSGEHRTDVSNLLVNQAALTNFTATYRARGLDTAFFEQLQSMLDRAVDRGHGADGLSRLVDVITK</sequence>
<dbReference type="InterPro" id="IPR015815">
    <property type="entry name" value="HIBADH-related"/>
</dbReference>
<dbReference type="PANTHER" id="PTHR43580">
    <property type="entry name" value="OXIDOREDUCTASE GLYR1-RELATED"/>
    <property type="match status" value="1"/>
</dbReference>
<dbReference type="InterPro" id="IPR036291">
    <property type="entry name" value="NAD(P)-bd_dom_sf"/>
</dbReference>
<evidence type="ECO:0000256" key="1">
    <source>
        <dbReference type="ARBA" id="ARBA00009080"/>
    </source>
</evidence>
<keyword evidence="7" id="KW-1185">Reference proteome</keyword>
<evidence type="ECO:0000256" key="3">
    <source>
        <dbReference type="SAM" id="MobiDB-lite"/>
    </source>
</evidence>
<dbReference type="RefSeq" id="WP_323449403.1">
    <property type="nucleotide sequence ID" value="NZ_BSBI01000010.1"/>
</dbReference>
<dbReference type="PANTHER" id="PTHR43580:SF2">
    <property type="entry name" value="CYTOKINE-LIKE NUCLEAR FACTOR N-PAC"/>
    <property type="match status" value="1"/>
</dbReference>
<dbReference type="SUPFAM" id="SSF51735">
    <property type="entry name" value="NAD(P)-binding Rossmann-fold domains"/>
    <property type="match status" value="1"/>
</dbReference>
<accession>A0ABQ5P476</accession>
<dbReference type="EMBL" id="BSBI01000010">
    <property type="protein sequence ID" value="GLF97408.1"/>
    <property type="molecule type" value="Genomic_DNA"/>
</dbReference>
<dbReference type="Pfam" id="PF03446">
    <property type="entry name" value="NAD_binding_2"/>
    <property type="match status" value="1"/>
</dbReference>
<dbReference type="Pfam" id="PF21761">
    <property type="entry name" value="RedAm-like_C"/>
    <property type="match status" value="1"/>
</dbReference>
<feature type="compositionally biased region" description="Polar residues" evidence="3">
    <location>
        <begin position="1"/>
        <end position="15"/>
    </location>
</feature>
<reference evidence="6 7" key="1">
    <citation type="submission" date="2022-10" db="EMBL/GenBank/DDBJ databases">
        <title>Draft genome sequence of Streptomyces sp. YSPA8.</title>
        <authorList>
            <person name="Moriuchi R."/>
            <person name="Dohra H."/>
            <person name="Yamamura H."/>
            <person name="Kodani S."/>
        </authorList>
    </citation>
    <scope>NUCLEOTIDE SEQUENCE [LARGE SCALE GENOMIC DNA]</scope>
    <source>
        <strain evidence="6 7">YSPA8</strain>
    </source>
</reference>